<feature type="compositionally biased region" description="Low complexity" evidence="1">
    <location>
        <begin position="26"/>
        <end position="40"/>
    </location>
</feature>
<organism evidence="2 3">
    <name type="scientific">Vigna mungo</name>
    <name type="common">Black gram</name>
    <name type="synonym">Phaseolus mungo</name>
    <dbReference type="NCBI Taxonomy" id="3915"/>
    <lineage>
        <taxon>Eukaryota</taxon>
        <taxon>Viridiplantae</taxon>
        <taxon>Streptophyta</taxon>
        <taxon>Embryophyta</taxon>
        <taxon>Tracheophyta</taxon>
        <taxon>Spermatophyta</taxon>
        <taxon>Magnoliopsida</taxon>
        <taxon>eudicotyledons</taxon>
        <taxon>Gunneridae</taxon>
        <taxon>Pentapetalae</taxon>
        <taxon>rosids</taxon>
        <taxon>fabids</taxon>
        <taxon>Fabales</taxon>
        <taxon>Fabaceae</taxon>
        <taxon>Papilionoideae</taxon>
        <taxon>50 kb inversion clade</taxon>
        <taxon>NPAAA clade</taxon>
        <taxon>indigoferoid/millettioid clade</taxon>
        <taxon>Phaseoleae</taxon>
        <taxon>Vigna</taxon>
    </lineage>
</organism>
<gene>
    <name evidence="2" type="ORF">V8G54_020104</name>
</gene>
<dbReference type="EMBL" id="CP144695">
    <property type="protein sequence ID" value="WVZ06758.1"/>
    <property type="molecule type" value="Genomic_DNA"/>
</dbReference>
<dbReference type="AlphaFoldDB" id="A0AAQ3NEV9"/>
<protein>
    <submittedName>
        <fullName evidence="2">Uncharacterized protein</fullName>
    </submittedName>
</protein>
<reference evidence="2 3" key="1">
    <citation type="journal article" date="2023" name="Life. Sci Alliance">
        <title>Evolutionary insights into 3D genome organization and epigenetic landscape of Vigna mungo.</title>
        <authorList>
            <person name="Junaid A."/>
            <person name="Singh B."/>
            <person name="Bhatia S."/>
        </authorList>
    </citation>
    <scope>NUCLEOTIDE SEQUENCE [LARGE SCALE GENOMIC DNA]</scope>
    <source>
        <strain evidence="2">Urdbean</strain>
    </source>
</reference>
<evidence type="ECO:0000256" key="1">
    <source>
        <dbReference type="SAM" id="MobiDB-lite"/>
    </source>
</evidence>
<accession>A0AAQ3NEV9</accession>
<evidence type="ECO:0000313" key="2">
    <source>
        <dbReference type="EMBL" id="WVZ06758.1"/>
    </source>
</evidence>
<keyword evidence="3" id="KW-1185">Reference proteome</keyword>
<feature type="compositionally biased region" description="Basic residues" evidence="1">
    <location>
        <begin position="49"/>
        <end position="58"/>
    </location>
</feature>
<dbReference type="Proteomes" id="UP001374535">
    <property type="component" value="Chromosome 6"/>
</dbReference>
<name>A0AAQ3NEV9_VIGMU</name>
<proteinExistence type="predicted"/>
<feature type="region of interest" description="Disordered" evidence="1">
    <location>
        <begin position="23"/>
        <end position="111"/>
    </location>
</feature>
<sequence>MARQIRGFLFKMEEVACHGLGRVGRRNNLGTSNNSTSSRSMKIKDRIYHLHTHQKTRQAQRNQVLQDPNQVPQAQAPNQAPQAQGPNQVPQAQDPNPVPQVQDLLVRQVPC</sequence>
<evidence type="ECO:0000313" key="3">
    <source>
        <dbReference type="Proteomes" id="UP001374535"/>
    </source>
</evidence>
<feature type="compositionally biased region" description="Low complexity" evidence="1">
    <location>
        <begin position="68"/>
        <end position="93"/>
    </location>
</feature>